<proteinExistence type="predicted"/>
<keyword evidence="8" id="KW-1185">Reference proteome</keyword>
<feature type="domain" description="GGDEF" evidence="6">
    <location>
        <begin position="307"/>
        <end position="438"/>
    </location>
</feature>
<evidence type="ECO:0000256" key="1">
    <source>
        <dbReference type="PROSITE-ProRule" id="PRU00169"/>
    </source>
</evidence>
<dbReference type="InterPro" id="IPR035965">
    <property type="entry name" value="PAS-like_dom_sf"/>
</dbReference>
<dbReference type="SMART" id="SM00267">
    <property type="entry name" value="GGDEF"/>
    <property type="match status" value="1"/>
</dbReference>
<dbReference type="PROSITE" id="PS50112">
    <property type="entry name" value="PAS"/>
    <property type="match status" value="1"/>
</dbReference>
<feature type="domain" description="PAC" evidence="4">
    <location>
        <begin position="222"/>
        <end position="275"/>
    </location>
</feature>
<dbReference type="PROSITE" id="PS50110">
    <property type="entry name" value="RESPONSE_REGULATORY"/>
    <property type="match status" value="1"/>
</dbReference>
<evidence type="ECO:0000313" key="8">
    <source>
        <dbReference type="Proteomes" id="UP000437736"/>
    </source>
</evidence>
<dbReference type="Pfam" id="PF08448">
    <property type="entry name" value="PAS_4"/>
    <property type="match status" value="2"/>
</dbReference>
<evidence type="ECO:0000259" key="6">
    <source>
        <dbReference type="PROSITE" id="PS50887"/>
    </source>
</evidence>
<sequence length="915" mass="96188">MRSRAVPPPGQAMAYHVLLVEEREPDVRRLREDLACGDPRLVVTPVATLAAARAAVACLPVDCILLNVSLPDRHALEAVAALSSTDGPGLVVLTPGETDAVALGALALGADEHLTAGCPPEVLVRAVRHTVERRAGRRLLCQQDALFGWAVESLREGVVVYDSDGRIAHHNGAARRILGFAPRSVQQLRAAGSSPYVRPDGTPLPLEEHPSRVAFETGRPVVGATVGLRLPDGETRWLLVNAIPAGRHEGLSGIGTVVSFEDVTARQRAVQALENITLRDPLTGLTNRALLLDRLGQSLERAMARGANVAMVLVDVDGFNSLNDGYGFAAGDDLLADLASRLQRRVPAATVGRLSADTFGVILESAGDSDDVVAAAHGLREAATGRCTVGEADVYVSCSAGVALGPPGAAAEQLLRNADLALHRAKAAGGGRTVVYEDGDLASARDRLELERDLRLAIARGGLTIEYQPIVRISDHAVVGAEALARWHHPTRGPIAPASFVEMATTLGLVRQLTRQMLEGACHQVAAWRAGGVIGPGFRVAVNLTAADLADPGLPGEVHEILERAGLDAGCLTLEVTETGLVQDTDTALAALYAVRRLGAHVSIDDFGTGYSSLSYLRRFPIDKVKIDKSFVQGLGHDPDATTLARGIVSLASGLGLQTIAEGIENDVQLQALVQLGCPLAQGYLWSEPVPPERFADRIREIASTPVVGAPSDVTQVVLGSRGDGIAWAALDSLRAPLAVLDMDGTILATNLSWQRFTLDNGGRAADCGPGVNYLGVCERARGQGADGAAQAALGIRAVLAGRAERFELEYDCSAPGTLRRFQLFASPLSGRTGMAVVAHLDITDRHRAELALAESHHRHQSLVDQAPVGVLRVGPDGLTLDANPPLCTIVGRPPSDMQGMASAAPLAPEEAGET</sequence>
<dbReference type="Pfam" id="PF00563">
    <property type="entry name" value="EAL"/>
    <property type="match status" value="1"/>
</dbReference>
<dbReference type="InterPro" id="IPR035919">
    <property type="entry name" value="EAL_sf"/>
</dbReference>
<dbReference type="CDD" id="cd01948">
    <property type="entry name" value="EAL"/>
    <property type="match status" value="1"/>
</dbReference>
<dbReference type="InterPro" id="IPR000700">
    <property type="entry name" value="PAS-assoc_C"/>
</dbReference>
<dbReference type="CDD" id="cd01949">
    <property type="entry name" value="GGDEF"/>
    <property type="match status" value="1"/>
</dbReference>
<dbReference type="Gene3D" id="3.20.20.450">
    <property type="entry name" value="EAL domain"/>
    <property type="match status" value="1"/>
</dbReference>
<reference evidence="7 8" key="1">
    <citation type="submission" date="2019-11" db="EMBL/GenBank/DDBJ databases">
        <title>Acidiferrimicrobium australis gen. nov., sp. nov., an acidophilic and obligately heterotrophic, member of the Actinobacteria that catalyses dissimilatory oxido- reduction of iron isolated from metal-rich acidic water in Chile.</title>
        <authorList>
            <person name="Gonzalez D."/>
            <person name="Huber K."/>
            <person name="Hedrich S."/>
            <person name="Rojas-Villalobos C."/>
            <person name="Quatrini R."/>
            <person name="Dinamarca M.A."/>
            <person name="Schwarz A."/>
            <person name="Canales C."/>
            <person name="Nancucheo I."/>
        </authorList>
    </citation>
    <scope>NUCLEOTIDE SEQUENCE [LARGE SCALE GENOMIC DNA]</scope>
    <source>
        <strain evidence="7 8">USS-CCA1</strain>
    </source>
</reference>
<dbReference type="InterPro" id="IPR001633">
    <property type="entry name" value="EAL_dom"/>
</dbReference>
<dbReference type="CDD" id="cd00130">
    <property type="entry name" value="PAS"/>
    <property type="match status" value="1"/>
</dbReference>
<dbReference type="EMBL" id="WJHE01000252">
    <property type="protein sequence ID" value="MST32238.1"/>
    <property type="molecule type" value="Genomic_DNA"/>
</dbReference>
<dbReference type="SUPFAM" id="SSF55785">
    <property type="entry name" value="PYP-like sensor domain (PAS domain)"/>
    <property type="match status" value="2"/>
</dbReference>
<dbReference type="InterPro" id="IPR000160">
    <property type="entry name" value="GGDEF_dom"/>
</dbReference>
<evidence type="ECO:0000259" key="4">
    <source>
        <dbReference type="PROSITE" id="PS50113"/>
    </source>
</evidence>
<dbReference type="InterPro" id="IPR052155">
    <property type="entry name" value="Biofilm_reg_signaling"/>
</dbReference>
<dbReference type="SMART" id="SM00052">
    <property type="entry name" value="EAL"/>
    <property type="match status" value="1"/>
</dbReference>
<dbReference type="SMART" id="SM00091">
    <property type="entry name" value="PAS"/>
    <property type="match status" value="2"/>
</dbReference>
<dbReference type="InterPro" id="IPR011006">
    <property type="entry name" value="CheY-like_superfamily"/>
</dbReference>
<comment type="caution">
    <text evidence="1">Lacks conserved residue(s) required for the propagation of feature annotation.</text>
</comment>
<organism evidence="7 8">
    <name type="scientific">Acidiferrimicrobium australe</name>
    <dbReference type="NCBI Taxonomy" id="2664430"/>
    <lineage>
        <taxon>Bacteria</taxon>
        <taxon>Bacillati</taxon>
        <taxon>Actinomycetota</taxon>
        <taxon>Acidimicrobiia</taxon>
        <taxon>Acidimicrobiales</taxon>
        <taxon>Acidimicrobiaceae</taxon>
        <taxon>Acidiferrimicrobium</taxon>
    </lineage>
</organism>
<dbReference type="SUPFAM" id="SSF141868">
    <property type="entry name" value="EAL domain-like"/>
    <property type="match status" value="1"/>
</dbReference>
<evidence type="ECO:0000259" key="5">
    <source>
        <dbReference type="PROSITE" id="PS50883"/>
    </source>
</evidence>
<dbReference type="InterPro" id="IPR043128">
    <property type="entry name" value="Rev_trsase/Diguanyl_cyclase"/>
</dbReference>
<feature type="domain" description="Response regulatory" evidence="2">
    <location>
        <begin position="16"/>
        <end position="131"/>
    </location>
</feature>
<protein>
    <submittedName>
        <fullName evidence="7">EAL domain-containing protein</fullName>
    </submittedName>
</protein>
<comment type="caution">
    <text evidence="7">The sequence shown here is derived from an EMBL/GenBank/DDBJ whole genome shotgun (WGS) entry which is preliminary data.</text>
</comment>
<dbReference type="InterPro" id="IPR029787">
    <property type="entry name" value="Nucleotide_cyclase"/>
</dbReference>
<dbReference type="SMART" id="SM00448">
    <property type="entry name" value="REC"/>
    <property type="match status" value="1"/>
</dbReference>
<dbReference type="NCBIfam" id="TIGR00229">
    <property type="entry name" value="sensory_box"/>
    <property type="match status" value="1"/>
</dbReference>
<dbReference type="InterPro" id="IPR000014">
    <property type="entry name" value="PAS"/>
</dbReference>
<evidence type="ECO:0000259" key="2">
    <source>
        <dbReference type="PROSITE" id="PS50110"/>
    </source>
</evidence>
<dbReference type="Pfam" id="PF00990">
    <property type="entry name" value="GGDEF"/>
    <property type="match status" value="1"/>
</dbReference>
<dbReference type="PANTHER" id="PTHR44757:SF2">
    <property type="entry name" value="BIOFILM ARCHITECTURE MAINTENANCE PROTEIN MBAA"/>
    <property type="match status" value="1"/>
</dbReference>
<dbReference type="Gene3D" id="3.30.450.20">
    <property type="entry name" value="PAS domain"/>
    <property type="match status" value="3"/>
</dbReference>
<dbReference type="Proteomes" id="UP000437736">
    <property type="component" value="Unassembled WGS sequence"/>
</dbReference>
<evidence type="ECO:0000259" key="3">
    <source>
        <dbReference type="PROSITE" id="PS50112"/>
    </source>
</evidence>
<dbReference type="PROSITE" id="PS50883">
    <property type="entry name" value="EAL"/>
    <property type="match status" value="1"/>
</dbReference>
<name>A0ABW9QR97_9ACTN</name>
<accession>A0ABW9QR97</accession>
<dbReference type="PROSITE" id="PS50113">
    <property type="entry name" value="PAC"/>
    <property type="match status" value="1"/>
</dbReference>
<dbReference type="Gene3D" id="3.40.50.2300">
    <property type="match status" value="1"/>
</dbReference>
<evidence type="ECO:0000313" key="7">
    <source>
        <dbReference type="EMBL" id="MST32238.1"/>
    </source>
</evidence>
<dbReference type="InterPro" id="IPR013656">
    <property type="entry name" value="PAS_4"/>
</dbReference>
<dbReference type="SUPFAM" id="SSF52172">
    <property type="entry name" value="CheY-like"/>
    <property type="match status" value="1"/>
</dbReference>
<dbReference type="InterPro" id="IPR001789">
    <property type="entry name" value="Sig_transdc_resp-reg_receiver"/>
</dbReference>
<feature type="domain" description="EAL" evidence="5">
    <location>
        <begin position="447"/>
        <end position="703"/>
    </location>
</feature>
<dbReference type="SUPFAM" id="SSF55073">
    <property type="entry name" value="Nucleotide cyclase"/>
    <property type="match status" value="1"/>
</dbReference>
<dbReference type="PROSITE" id="PS50887">
    <property type="entry name" value="GGDEF"/>
    <property type="match status" value="1"/>
</dbReference>
<feature type="domain" description="PAS" evidence="3">
    <location>
        <begin position="143"/>
        <end position="185"/>
    </location>
</feature>
<gene>
    <name evidence="7" type="ORF">GHK86_05810</name>
</gene>
<dbReference type="PANTHER" id="PTHR44757">
    <property type="entry name" value="DIGUANYLATE CYCLASE DGCP"/>
    <property type="match status" value="1"/>
</dbReference>
<dbReference type="NCBIfam" id="TIGR00254">
    <property type="entry name" value="GGDEF"/>
    <property type="match status" value="1"/>
</dbReference>
<dbReference type="Gene3D" id="3.30.70.270">
    <property type="match status" value="1"/>
</dbReference>